<dbReference type="EMBL" id="LQOM01000044">
    <property type="protein sequence ID" value="ORV08667.1"/>
    <property type="molecule type" value="Genomic_DNA"/>
</dbReference>
<gene>
    <name evidence="3" type="ORF">AWB95_19225</name>
</gene>
<proteinExistence type="predicted"/>
<comment type="caution">
    <text evidence="3">The sequence shown here is derived from an EMBL/GenBank/DDBJ whole genome shotgun (WGS) entry which is preliminary data.</text>
</comment>
<dbReference type="InterPro" id="IPR010427">
    <property type="entry name" value="DUF1023"/>
</dbReference>
<evidence type="ECO:0000259" key="2">
    <source>
        <dbReference type="Pfam" id="PF06259"/>
    </source>
</evidence>
<accession>A0A1X1RLS9</accession>
<evidence type="ECO:0000313" key="4">
    <source>
        <dbReference type="Proteomes" id="UP000193907"/>
    </source>
</evidence>
<reference evidence="3 4" key="1">
    <citation type="submission" date="2016-01" db="EMBL/GenBank/DDBJ databases">
        <title>The new phylogeny of the genus Mycobacterium.</title>
        <authorList>
            <person name="Tarcisio F."/>
            <person name="Conor M."/>
            <person name="Antonella G."/>
            <person name="Elisabetta G."/>
            <person name="Giulia F.S."/>
            <person name="Sara T."/>
            <person name="Anna F."/>
            <person name="Clotilde B."/>
            <person name="Roberto B."/>
            <person name="Veronica D.S."/>
            <person name="Fabio R."/>
            <person name="Monica P."/>
            <person name="Olivier J."/>
            <person name="Enrico T."/>
            <person name="Nicola S."/>
        </authorList>
    </citation>
    <scope>NUCLEOTIDE SEQUENCE [LARGE SCALE GENOMIC DNA]</scope>
    <source>
        <strain evidence="3 4">DSM 44243</strain>
    </source>
</reference>
<dbReference type="AlphaFoldDB" id="A0A1X1RLS9"/>
<evidence type="ECO:0000256" key="1">
    <source>
        <dbReference type="SAM" id="MobiDB-lite"/>
    </source>
</evidence>
<keyword evidence="4" id="KW-1185">Reference proteome</keyword>
<protein>
    <recommendedName>
        <fullName evidence="2">DUF1023 domain-containing protein</fullName>
    </recommendedName>
</protein>
<organism evidence="3 4">
    <name type="scientific">Mycobacterium celatum</name>
    <dbReference type="NCBI Taxonomy" id="28045"/>
    <lineage>
        <taxon>Bacteria</taxon>
        <taxon>Bacillati</taxon>
        <taxon>Actinomycetota</taxon>
        <taxon>Actinomycetes</taxon>
        <taxon>Mycobacteriales</taxon>
        <taxon>Mycobacteriaceae</taxon>
        <taxon>Mycobacterium</taxon>
    </lineage>
</organism>
<dbReference type="Pfam" id="PF06259">
    <property type="entry name" value="Abhydrolase_8"/>
    <property type="match status" value="1"/>
</dbReference>
<feature type="region of interest" description="Disordered" evidence="1">
    <location>
        <begin position="99"/>
        <end position="135"/>
    </location>
</feature>
<dbReference type="Proteomes" id="UP000193907">
    <property type="component" value="Unassembled WGS sequence"/>
</dbReference>
<evidence type="ECO:0000313" key="3">
    <source>
        <dbReference type="EMBL" id="ORV08667.1"/>
    </source>
</evidence>
<feature type="compositionally biased region" description="Polar residues" evidence="1">
    <location>
        <begin position="122"/>
        <end position="135"/>
    </location>
</feature>
<feature type="domain" description="DUF1023" evidence="2">
    <location>
        <begin position="11"/>
        <end position="64"/>
    </location>
</feature>
<name>A0A1X1RLS9_MYCCE</name>
<sequence length="152" mass="15843">MLRLLETKRLGLALQEPGNHGVSDALFYGSPGVEASTPAQLHLQPGHVYAMEAPDDPIQKVYELRAIAQGIPIVGSYADAELGNFGPNPATNPNFTHLATGPSTLPDGRSLEGVSGPHAHSQYPQQGDNGQPRTSGYNIAAVVAGLKPIGGN</sequence>